<feature type="compositionally biased region" description="Acidic residues" evidence="1">
    <location>
        <begin position="148"/>
        <end position="159"/>
    </location>
</feature>
<dbReference type="AlphaFoldDB" id="A0A834P432"/>
<accession>A0A834P432</accession>
<evidence type="ECO:0000313" key="3">
    <source>
        <dbReference type="Proteomes" id="UP000600918"/>
    </source>
</evidence>
<proteinExistence type="predicted"/>
<name>A0A834P432_VESPE</name>
<evidence type="ECO:0000256" key="1">
    <source>
        <dbReference type="SAM" id="MobiDB-lite"/>
    </source>
</evidence>
<keyword evidence="3" id="KW-1185">Reference proteome</keyword>
<feature type="region of interest" description="Disordered" evidence="1">
    <location>
        <begin position="111"/>
        <end position="159"/>
    </location>
</feature>
<sequence length="159" mass="17521">MTVLDLIVGNLDREKHPCIDLCSRITIGTYRFVIPEREITKIALYSLFVRTSISLAIGISRCKSLEGGMVYSRSAPPADDRKKKTSKSEDLEGPLEISGYRLCTPCETLAGLELPPEKSPTKNSGRATAKPGDRGDAVLCPARSNPHDDEDEEEDEQQQ</sequence>
<organism evidence="2 3">
    <name type="scientific">Vespula pensylvanica</name>
    <name type="common">Western yellow jacket</name>
    <name type="synonym">Wasp</name>
    <dbReference type="NCBI Taxonomy" id="30213"/>
    <lineage>
        <taxon>Eukaryota</taxon>
        <taxon>Metazoa</taxon>
        <taxon>Ecdysozoa</taxon>
        <taxon>Arthropoda</taxon>
        <taxon>Hexapoda</taxon>
        <taxon>Insecta</taxon>
        <taxon>Pterygota</taxon>
        <taxon>Neoptera</taxon>
        <taxon>Endopterygota</taxon>
        <taxon>Hymenoptera</taxon>
        <taxon>Apocrita</taxon>
        <taxon>Aculeata</taxon>
        <taxon>Vespoidea</taxon>
        <taxon>Vespidae</taxon>
        <taxon>Vespinae</taxon>
        <taxon>Vespula</taxon>
    </lineage>
</organism>
<dbReference type="EMBL" id="JACSDY010000005">
    <property type="protein sequence ID" value="KAF7427375.1"/>
    <property type="molecule type" value="Genomic_DNA"/>
</dbReference>
<comment type="caution">
    <text evidence="2">The sequence shown here is derived from an EMBL/GenBank/DDBJ whole genome shotgun (WGS) entry which is preliminary data.</text>
</comment>
<gene>
    <name evidence="2" type="ORF">H0235_007069</name>
</gene>
<protein>
    <submittedName>
        <fullName evidence="2">Uncharacterized protein</fullName>
    </submittedName>
</protein>
<dbReference type="Proteomes" id="UP000600918">
    <property type="component" value="Unassembled WGS sequence"/>
</dbReference>
<reference evidence="2" key="1">
    <citation type="journal article" date="2020" name="G3 (Bethesda)">
        <title>High-Quality Assemblies for Three Invasive Social Wasps from the &lt;i&gt;Vespula&lt;/i&gt; Genus.</title>
        <authorList>
            <person name="Harrop T.W.R."/>
            <person name="Guhlin J."/>
            <person name="McLaughlin G.M."/>
            <person name="Permina E."/>
            <person name="Stockwell P."/>
            <person name="Gilligan J."/>
            <person name="Le Lec M.F."/>
            <person name="Gruber M.A.M."/>
            <person name="Quinn O."/>
            <person name="Lovegrove M."/>
            <person name="Duncan E.J."/>
            <person name="Remnant E.J."/>
            <person name="Van Eeckhoven J."/>
            <person name="Graham B."/>
            <person name="Knapp R.A."/>
            <person name="Langford K.W."/>
            <person name="Kronenberg Z."/>
            <person name="Press M.O."/>
            <person name="Eacker S.M."/>
            <person name="Wilson-Rankin E.E."/>
            <person name="Purcell J."/>
            <person name="Lester P.J."/>
            <person name="Dearden P.K."/>
        </authorList>
    </citation>
    <scope>NUCLEOTIDE SEQUENCE</scope>
    <source>
        <strain evidence="2">Volc-1</strain>
    </source>
</reference>
<feature type="region of interest" description="Disordered" evidence="1">
    <location>
        <begin position="69"/>
        <end position="93"/>
    </location>
</feature>
<evidence type="ECO:0000313" key="2">
    <source>
        <dbReference type="EMBL" id="KAF7427375.1"/>
    </source>
</evidence>
<feature type="compositionally biased region" description="Basic and acidic residues" evidence="1">
    <location>
        <begin position="78"/>
        <end position="90"/>
    </location>
</feature>